<reference evidence="2" key="1">
    <citation type="submission" date="2015-12" db="EMBL/GenBank/DDBJ databases">
        <title>Update maize B73 reference genome by single molecule sequencing technologies.</title>
        <authorList>
            <consortium name="Maize Genome Sequencing Project"/>
            <person name="Ware D."/>
        </authorList>
    </citation>
    <scope>NUCLEOTIDE SEQUENCE [LARGE SCALE GENOMIC DNA]</scope>
    <source>
        <strain evidence="2">cv. B73</strain>
    </source>
</reference>
<proteinExistence type="predicted"/>
<dbReference type="InParanoid" id="A0A804Q8B5"/>
<dbReference type="EnsemblPlants" id="Zm00001eb309970_T001">
    <property type="protein sequence ID" value="Zm00001eb309970_P001"/>
    <property type="gene ID" value="Zm00001eb309970"/>
</dbReference>
<dbReference type="Proteomes" id="UP000007305">
    <property type="component" value="Chromosome 7"/>
</dbReference>
<protein>
    <submittedName>
        <fullName evidence="1">Uncharacterized protein</fullName>
    </submittedName>
</protein>
<evidence type="ECO:0000313" key="2">
    <source>
        <dbReference type="Proteomes" id="UP000007305"/>
    </source>
</evidence>
<dbReference type="Gramene" id="Zm00001eb309970_T001">
    <property type="protein sequence ID" value="Zm00001eb309970_P001"/>
    <property type="gene ID" value="Zm00001eb309970"/>
</dbReference>
<reference evidence="1" key="3">
    <citation type="submission" date="2021-05" db="UniProtKB">
        <authorList>
            <consortium name="EnsemblPlants"/>
        </authorList>
    </citation>
    <scope>IDENTIFICATION</scope>
    <source>
        <strain evidence="1">cv. B73</strain>
    </source>
</reference>
<reference evidence="1" key="2">
    <citation type="submission" date="2019-07" db="EMBL/GenBank/DDBJ databases">
        <authorList>
            <person name="Seetharam A."/>
            <person name="Woodhouse M."/>
            <person name="Cannon E."/>
        </authorList>
    </citation>
    <scope>NUCLEOTIDE SEQUENCE [LARGE SCALE GENOMIC DNA]</scope>
    <source>
        <strain evidence="1">cv. B73</strain>
    </source>
</reference>
<sequence length="152" mass="16869">MFPVTDAEAPPTANPRGFANLLWKQLDHLGGREDGAEQSADNAVAGVQEEAEQARVPHAVVGSAARRLCQPVPVHLRLEEFRLQEYQGIEEDSQKVEGSKGVEQARRTGWRWRTGEMEKREGGRGLGARMETTAVVFPNAHGPGWFLRLRSK</sequence>
<name>A0A804Q8B5_MAIZE</name>
<evidence type="ECO:0000313" key="1">
    <source>
        <dbReference type="EnsemblPlants" id="Zm00001eb309970_P001"/>
    </source>
</evidence>
<dbReference type="AlphaFoldDB" id="A0A804Q8B5"/>
<accession>A0A804Q8B5</accession>
<organism evidence="1 2">
    <name type="scientific">Zea mays</name>
    <name type="common">Maize</name>
    <dbReference type="NCBI Taxonomy" id="4577"/>
    <lineage>
        <taxon>Eukaryota</taxon>
        <taxon>Viridiplantae</taxon>
        <taxon>Streptophyta</taxon>
        <taxon>Embryophyta</taxon>
        <taxon>Tracheophyta</taxon>
        <taxon>Spermatophyta</taxon>
        <taxon>Magnoliopsida</taxon>
        <taxon>Liliopsida</taxon>
        <taxon>Poales</taxon>
        <taxon>Poaceae</taxon>
        <taxon>PACMAD clade</taxon>
        <taxon>Panicoideae</taxon>
        <taxon>Andropogonodae</taxon>
        <taxon>Andropogoneae</taxon>
        <taxon>Tripsacinae</taxon>
        <taxon>Zea</taxon>
    </lineage>
</organism>
<keyword evidence="2" id="KW-1185">Reference proteome</keyword>